<dbReference type="PANTHER" id="PTHR43080">
    <property type="entry name" value="CBS DOMAIN-CONTAINING PROTEIN CBSX3, MITOCHONDRIAL"/>
    <property type="match status" value="1"/>
</dbReference>
<dbReference type="SUPFAM" id="SSF54631">
    <property type="entry name" value="CBS-domain pair"/>
    <property type="match status" value="1"/>
</dbReference>
<name>A0A7C4LN60_9PLAN</name>
<comment type="caution">
    <text evidence="4">The sequence shown here is derived from an EMBL/GenBank/DDBJ whole genome shotgun (WGS) entry which is preliminary data.</text>
</comment>
<dbReference type="PANTHER" id="PTHR43080:SF2">
    <property type="entry name" value="CBS DOMAIN-CONTAINING PROTEIN"/>
    <property type="match status" value="1"/>
</dbReference>
<dbReference type="InterPro" id="IPR051257">
    <property type="entry name" value="Diverse_CBS-Domain"/>
</dbReference>
<accession>A0A7C4LN60</accession>
<feature type="domain" description="CBS" evidence="3">
    <location>
        <begin position="47"/>
        <end position="105"/>
    </location>
</feature>
<dbReference type="SMART" id="SM00116">
    <property type="entry name" value="CBS"/>
    <property type="match status" value="2"/>
</dbReference>
<dbReference type="EMBL" id="DSVQ01000019">
    <property type="protein sequence ID" value="HGT40895.1"/>
    <property type="molecule type" value="Genomic_DNA"/>
</dbReference>
<dbReference type="Pfam" id="PF00571">
    <property type="entry name" value="CBS"/>
    <property type="match status" value="2"/>
</dbReference>
<reference evidence="4" key="1">
    <citation type="journal article" date="2020" name="mSystems">
        <title>Genome- and Community-Level Interaction Insights into Carbon Utilization and Element Cycling Functions of Hydrothermarchaeota in Hydrothermal Sediment.</title>
        <authorList>
            <person name="Zhou Z."/>
            <person name="Liu Y."/>
            <person name="Xu W."/>
            <person name="Pan J."/>
            <person name="Luo Z.H."/>
            <person name="Li M."/>
        </authorList>
    </citation>
    <scope>NUCLEOTIDE SEQUENCE [LARGE SCALE GENOMIC DNA]</scope>
    <source>
        <strain evidence="4">SpSt-508</strain>
    </source>
</reference>
<evidence type="ECO:0000256" key="1">
    <source>
        <dbReference type="ARBA" id="ARBA00023122"/>
    </source>
</evidence>
<evidence type="ECO:0000256" key="2">
    <source>
        <dbReference type="PROSITE-ProRule" id="PRU00703"/>
    </source>
</evidence>
<proteinExistence type="predicted"/>
<dbReference type="InterPro" id="IPR046342">
    <property type="entry name" value="CBS_dom_sf"/>
</dbReference>
<dbReference type="InterPro" id="IPR000644">
    <property type="entry name" value="CBS_dom"/>
</dbReference>
<feature type="domain" description="CBS" evidence="3">
    <location>
        <begin position="111"/>
        <end position="167"/>
    </location>
</feature>
<evidence type="ECO:0000313" key="4">
    <source>
        <dbReference type="EMBL" id="HGT40895.1"/>
    </source>
</evidence>
<dbReference type="Gene3D" id="3.10.580.10">
    <property type="entry name" value="CBS-domain"/>
    <property type="match status" value="1"/>
</dbReference>
<organism evidence="4">
    <name type="scientific">Schlesneria paludicola</name>
    <dbReference type="NCBI Taxonomy" id="360056"/>
    <lineage>
        <taxon>Bacteria</taxon>
        <taxon>Pseudomonadati</taxon>
        <taxon>Planctomycetota</taxon>
        <taxon>Planctomycetia</taxon>
        <taxon>Planctomycetales</taxon>
        <taxon>Planctomycetaceae</taxon>
        <taxon>Schlesneria</taxon>
    </lineage>
</organism>
<sequence>MICPECEHDNIPGVDECANCGSPLTSDAEALSELELSITQHPISALGGKPPLTVSAEDSVRDAIARMNAARVGCVLVEEQGSIVGIFTERDVLNRVTPDLGTLDRPVREVMTRSPETVQQDDSVAYALHAMSVNGYRHLPVADERGRAVAIISARDVLRLFASRLTTWTAT</sequence>
<protein>
    <submittedName>
        <fullName evidence="4">CBS domain-containing protein</fullName>
    </submittedName>
</protein>
<dbReference type="PROSITE" id="PS51371">
    <property type="entry name" value="CBS"/>
    <property type="match status" value="2"/>
</dbReference>
<keyword evidence="1 2" id="KW-0129">CBS domain</keyword>
<gene>
    <name evidence="4" type="ORF">ENS64_16745</name>
</gene>
<dbReference type="AlphaFoldDB" id="A0A7C4LN60"/>
<evidence type="ECO:0000259" key="3">
    <source>
        <dbReference type="PROSITE" id="PS51371"/>
    </source>
</evidence>